<accession>A0ABM6RDQ9</accession>
<organism evidence="1 2">
    <name type="scientific">Phaeobacter inhibens</name>
    <dbReference type="NCBI Taxonomy" id="221822"/>
    <lineage>
        <taxon>Bacteria</taxon>
        <taxon>Pseudomonadati</taxon>
        <taxon>Pseudomonadota</taxon>
        <taxon>Alphaproteobacteria</taxon>
        <taxon>Rhodobacterales</taxon>
        <taxon>Roseobacteraceae</taxon>
        <taxon>Phaeobacter</taxon>
    </lineage>
</organism>
<sequence>MSRKLKPIDLGAKIVRIIESTRISVTCEEVAQDSIHVALRDAVPGVQREVRLSDRDRVDLLAGSVAIEVKVKKRQSRAQILKQLERYAEHDEVKAVILATADAWPGTISDLNGKPLLVASLTKGWL</sequence>
<evidence type="ECO:0000313" key="1">
    <source>
        <dbReference type="EMBL" id="AUQ94487.1"/>
    </source>
</evidence>
<proteinExistence type="predicted"/>
<reference evidence="1 2" key="1">
    <citation type="journal article" date="2017" name="Genome Biol. Evol.">
        <title>Trajectories and Drivers of Genome Evolution in Surface-Associated Marine Phaeobacter.</title>
        <authorList>
            <person name="Freese H.M."/>
            <person name="Sikorski J."/>
            <person name="Bunk B."/>
            <person name="Scheuner C."/>
            <person name="Meier-Kolthoff J.P."/>
            <person name="Sproer C."/>
            <person name="Gram L."/>
            <person name="Overmann J."/>
        </authorList>
    </citation>
    <scope>NUCLEOTIDE SEQUENCE [LARGE SCALE GENOMIC DNA]</scope>
    <source>
        <strain evidence="1 2">P66</strain>
    </source>
</reference>
<name>A0ABM6RDQ9_9RHOB</name>
<dbReference type="Proteomes" id="UP000236536">
    <property type="component" value="Chromosome"/>
</dbReference>
<reference evidence="1 2" key="2">
    <citation type="journal article" date="2017" name="Int. J. Syst. Evol. Microbiol.">
        <title>Adaptation of Surface-Associated Bacteria to the Open Ocean: A Genomically Distinct Subpopulation of Phaeobacter gallaeciensis Colonizes Pacific Mesozooplankton.</title>
        <authorList>
            <person name="Freese H.M."/>
            <person name="Methner A."/>
            <person name="Overmann J."/>
        </authorList>
    </citation>
    <scope>NUCLEOTIDE SEQUENCE [LARGE SCALE GENOMIC DNA]</scope>
    <source>
        <strain evidence="1 2">P66</strain>
    </source>
</reference>
<keyword evidence="2" id="KW-1185">Reference proteome</keyword>
<gene>
    <name evidence="1" type="ORF">PhaeoP66_01705</name>
</gene>
<evidence type="ECO:0008006" key="3">
    <source>
        <dbReference type="Google" id="ProtNLM"/>
    </source>
</evidence>
<evidence type="ECO:0000313" key="2">
    <source>
        <dbReference type="Proteomes" id="UP000236536"/>
    </source>
</evidence>
<protein>
    <recommendedName>
        <fullName evidence="3">DUF4143 domain-containing protein</fullName>
    </recommendedName>
</protein>
<dbReference type="EMBL" id="CP010705">
    <property type="protein sequence ID" value="AUQ94487.1"/>
    <property type="molecule type" value="Genomic_DNA"/>
</dbReference>
<dbReference type="RefSeq" id="WP_102874256.1">
    <property type="nucleotide sequence ID" value="NZ_CP010599.1"/>
</dbReference>